<keyword evidence="2" id="KW-0812">Transmembrane</keyword>
<evidence type="ECO:0000313" key="4">
    <source>
        <dbReference type="Proteomes" id="UP000016931"/>
    </source>
</evidence>
<keyword evidence="2" id="KW-0472">Membrane</keyword>
<name>M3D7G2_SPHMS</name>
<evidence type="ECO:0000256" key="1">
    <source>
        <dbReference type="SAM" id="MobiDB-lite"/>
    </source>
</evidence>
<dbReference type="RefSeq" id="XP_016762236.1">
    <property type="nucleotide sequence ID" value="XM_016900636.1"/>
</dbReference>
<sequence length="301" mass="33268">MQQCDESKEARLLDLVIALPVCLFSLSLVIALSLYLNRRRIVHHLHHKYTGLDRVIRPYQPDSKTHSWSDPTFSPEPNAVSNCILPDINTLPSPRSDRFRPASRQDSTRARVTTLLPSRHQHLAGGKQPAEQLHSLDKFHSLSLSKTRGPNSEPPSLSRKEQLAHRSQLIQDTHIRLGSIFPEPPPPLLVESPHSVAGALRSLTCAQEEEPTTTTTVEQTKERPVSFSRPLTKATTGTCRPASPVYYTRPSSPTGSIRLVVGDDRFAEDVDSHHIRVMSEGIGSRLLEADVGVGDTSGILA</sequence>
<feature type="region of interest" description="Disordered" evidence="1">
    <location>
        <begin position="207"/>
        <end position="236"/>
    </location>
</feature>
<dbReference type="EMBL" id="KB456262">
    <property type="protein sequence ID" value="EMF14115.1"/>
    <property type="molecule type" value="Genomic_DNA"/>
</dbReference>
<dbReference type="AlphaFoldDB" id="M3D7G2"/>
<dbReference type="GeneID" id="27897773"/>
<organism evidence="3 4">
    <name type="scientific">Sphaerulina musiva (strain SO2202)</name>
    <name type="common">Poplar stem canker fungus</name>
    <name type="synonym">Septoria musiva</name>
    <dbReference type="NCBI Taxonomy" id="692275"/>
    <lineage>
        <taxon>Eukaryota</taxon>
        <taxon>Fungi</taxon>
        <taxon>Dikarya</taxon>
        <taxon>Ascomycota</taxon>
        <taxon>Pezizomycotina</taxon>
        <taxon>Dothideomycetes</taxon>
        <taxon>Dothideomycetidae</taxon>
        <taxon>Mycosphaerellales</taxon>
        <taxon>Mycosphaerellaceae</taxon>
        <taxon>Sphaerulina</taxon>
    </lineage>
</organism>
<protein>
    <submittedName>
        <fullName evidence="3">Uncharacterized protein</fullName>
    </submittedName>
</protein>
<proteinExistence type="predicted"/>
<accession>M3D7G2</accession>
<dbReference type="Proteomes" id="UP000016931">
    <property type="component" value="Unassembled WGS sequence"/>
</dbReference>
<keyword evidence="2" id="KW-1133">Transmembrane helix</keyword>
<evidence type="ECO:0000313" key="3">
    <source>
        <dbReference type="EMBL" id="EMF14115.1"/>
    </source>
</evidence>
<reference evidence="3 4" key="1">
    <citation type="journal article" date="2012" name="PLoS Pathog.">
        <title>Diverse lifestyles and strategies of plant pathogenesis encoded in the genomes of eighteen Dothideomycetes fungi.</title>
        <authorList>
            <person name="Ohm R.A."/>
            <person name="Feau N."/>
            <person name="Henrissat B."/>
            <person name="Schoch C.L."/>
            <person name="Horwitz B.A."/>
            <person name="Barry K.W."/>
            <person name="Condon B.J."/>
            <person name="Copeland A.C."/>
            <person name="Dhillon B."/>
            <person name="Glaser F."/>
            <person name="Hesse C.N."/>
            <person name="Kosti I."/>
            <person name="LaButti K."/>
            <person name="Lindquist E.A."/>
            <person name="Lucas S."/>
            <person name="Salamov A.A."/>
            <person name="Bradshaw R.E."/>
            <person name="Ciuffetti L."/>
            <person name="Hamelin R.C."/>
            <person name="Kema G.H.J."/>
            <person name="Lawrence C."/>
            <person name="Scott J.A."/>
            <person name="Spatafora J.W."/>
            <person name="Turgeon B.G."/>
            <person name="de Wit P.J.G.M."/>
            <person name="Zhong S."/>
            <person name="Goodwin S.B."/>
            <person name="Grigoriev I.V."/>
        </authorList>
    </citation>
    <scope>NUCLEOTIDE SEQUENCE [LARGE SCALE GENOMIC DNA]</scope>
    <source>
        <strain evidence="3 4">SO2202</strain>
    </source>
</reference>
<evidence type="ECO:0000256" key="2">
    <source>
        <dbReference type="SAM" id="Phobius"/>
    </source>
</evidence>
<feature type="region of interest" description="Disordered" evidence="1">
    <location>
        <begin position="143"/>
        <end position="162"/>
    </location>
</feature>
<feature type="transmembrane region" description="Helical" evidence="2">
    <location>
        <begin position="12"/>
        <end position="36"/>
    </location>
</feature>
<dbReference type="HOGENOM" id="CLU_924917_0_0_1"/>
<keyword evidence="4" id="KW-1185">Reference proteome</keyword>
<gene>
    <name evidence="3" type="ORF">SEPMUDRAFT_106487</name>
</gene>